<keyword evidence="2" id="KW-0806">Transcription termination</keyword>
<dbReference type="InterPro" id="IPR003690">
    <property type="entry name" value="MTERF"/>
</dbReference>
<evidence type="ECO:0000256" key="3">
    <source>
        <dbReference type="ARBA" id="ARBA00022946"/>
    </source>
</evidence>
<dbReference type="Proteomes" id="UP000032180">
    <property type="component" value="Chromosome 2"/>
</dbReference>
<keyword evidence="5" id="KW-1185">Reference proteome</keyword>
<dbReference type="PANTHER" id="PTHR13068:SF116">
    <property type="entry name" value="MTERF FAMILY PROTEIN"/>
    <property type="match status" value="1"/>
</dbReference>
<keyword evidence="2" id="KW-0804">Transcription</keyword>
<dbReference type="SMART" id="SM00733">
    <property type="entry name" value="Mterf"/>
    <property type="match status" value="4"/>
</dbReference>
<name>A0A0D9VL26_9ORYZ</name>
<dbReference type="Gene3D" id="1.25.70.10">
    <property type="entry name" value="Transcription termination factor 3, mitochondrial"/>
    <property type="match status" value="1"/>
</dbReference>
<dbReference type="Gramene" id="LPERR02G26670.1">
    <property type="protein sequence ID" value="LPERR02G26670.1"/>
    <property type="gene ID" value="LPERR02G26670"/>
</dbReference>
<evidence type="ECO:0000256" key="1">
    <source>
        <dbReference type="ARBA" id="ARBA00007692"/>
    </source>
</evidence>
<organism evidence="4 5">
    <name type="scientific">Leersia perrieri</name>
    <dbReference type="NCBI Taxonomy" id="77586"/>
    <lineage>
        <taxon>Eukaryota</taxon>
        <taxon>Viridiplantae</taxon>
        <taxon>Streptophyta</taxon>
        <taxon>Embryophyta</taxon>
        <taxon>Tracheophyta</taxon>
        <taxon>Spermatophyta</taxon>
        <taxon>Magnoliopsida</taxon>
        <taxon>Liliopsida</taxon>
        <taxon>Poales</taxon>
        <taxon>Poaceae</taxon>
        <taxon>BOP clade</taxon>
        <taxon>Oryzoideae</taxon>
        <taxon>Oryzeae</taxon>
        <taxon>Oryzinae</taxon>
        <taxon>Leersia</taxon>
    </lineage>
</organism>
<proteinExistence type="inferred from homology"/>
<dbReference type="PANTHER" id="PTHR13068">
    <property type="entry name" value="CGI-12 PROTEIN-RELATED"/>
    <property type="match status" value="1"/>
</dbReference>
<comment type="similarity">
    <text evidence="1">Belongs to the mTERF family.</text>
</comment>
<dbReference type="HOGENOM" id="CLU_034145_0_0_1"/>
<dbReference type="eggNOG" id="KOG1267">
    <property type="taxonomic scope" value="Eukaryota"/>
</dbReference>
<dbReference type="AlphaFoldDB" id="A0A0D9VL26"/>
<reference evidence="4 5" key="1">
    <citation type="submission" date="2012-08" db="EMBL/GenBank/DDBJ databases">
        <title>Oryza genome evolution.</title>
        <authorList>
            <person name="Wing R.A."/>
        </authorList>
    </citation>
    <scope>NUCLEOTIDE SEQUENCE</scope>
</reference>
<keyword evidence="2" id="KW-0805">Transcription regulation</keyword>
<dbReference type="Pfam" id="PF02536">
    <property type="entry name" value="mTERF"/>
    <property type="match status" value="1"/>
</dbReference>
<dbReference type="GO" id="GO:0006353">
    <property type="term" value="P:DNA-templated transcription termination"/>
    <property type="evidence" value="ECO:0007669"/>
    <property type="project" value="UniProtKB-KW"/>
</dbReference>
<evidence type="ECO:0000313" key="5">
    <source>
        <dbReference type="Proteomes" id="UP000032180"/>
    </source>
</evidence>
<accession>A0A0D9VL26</accession>
<dbReference type="InterPro" id="IPR038538">
    <property type="entry name" value="MTERF_sf"/>
</dbReference>
<protein>
    <recommendedName>
        <fullName evidence="6">mTERF family protein</fullName>
    </recommendedName>
</protein>
<dbReference type="STRING" id="77586.A0A0D9VL26"/>
<dbReference type="EnsemblPlants" id="LPERR02G26670.1">
    <property type="protein sequence ID" value="LPERR02G26670.1"/>
    <property type="gene ID" value="LPERR02G26670"/>
</dbReference>
<keyword evidence="3" id="KW-0809">Transit peptide</keyword>
<sequence length="405" mass="44320">MLLLPRHPSFHPGPAVSPFPSPSRFRATLPCTSSASTPAATAAASTSSDNATTAPSSFSVENYLITRCNLYPNVAARVAPELSGAISSPTTPDTVLAFLADALGLTPRLIAVAVARDPTILACSVPKTLEPRAADLRALGFTTFQMGLVVARCGAAAFRSLDLLVNVQFWLGYLRGRVDKLVSALKSNPALVTADLRMARSTISILQDEGGLTDDDIGWFCVSYATKLLVATPEEAEAVLARADEFGIPRRTRPFKDAIVAAFCMTPERVAWKAAFFRDELGWTEAQVQTAATKMPTVLMVSIERLRRNWEFLTKEVGMDAERVANFPALLRYDLDGRLVPRFRVVRVLQARRLWRGRDFINVATIAEEDFVAKFIRPFLVKVPNLAKVYESAVAEKESKKSQSL</sequence>
<reference evidence="5" key="2">
    <citation type="submission" date="2013-12" db="EMBL/GenBank/DDBJ databases">
        <authorList>
            <person name="Yu Y."/>
            <person name="Lee S."/>
            <person name="de Baynast K."/>
            <person name="Wissotski M."/>
            <person name="Liu L."/>
            <person name="Talag J."/>
            <person name="Goicoechea J."/>
            <person name="Angelova A."/>
            <person name="Jetty R."/>
            <person name="Kudrna D."/>
            <person name="Golser W."/>
            <person name="Rivera L."/>
            <person name="Zhang J."/>
            <person name="Wing R."/>
        </authorList>
    </citation>
    <scope>NUCLEOTIDE SEQUENCE</scope>
</reference>
<evidence type="ECO:0000313" key="4">
    <source>
        <dbReference type="EnsemblPlants" id="LPERR02G26670.1"/>
    </source>
</evidence>
<evidence type="ECO:0008006" key="6">
    <source>
        <dbReference type="Google" id="ProtNLM"/>
    </source>
</evidence>
<evidence type="ECO:0000256" key="2">
    <source>
        <dbReference type="ARBA" id="ARBA00022472"/>
    </source>
</evidence>
<dbReference type="GO" id="GO:0003676">
    <property type="term" value="F:nucleic acid binding"/>
    <property type="evidence" value="ECO:0007669"/>
    <property type="project" value="InterPro"/>
</dbReference>
<reference evidence="4" key="3">
    <citation type="submission" date="2015-04" db="UniProtKB">
        <authorList>
            <consortium name="EnsemblPlants"/>
        </authorList>
    </citation>
    <scope>IDENTIFICATION</scope>
</reference>